<protein>
    <recommendedName>
        <fullName evidence="4">Golgi apparatus membrane protein TVP38</fullName>
    </recommendedName>
    <alternativeName>
        <fullName evidence="5">Golgi apparatus membrane protein tvp38</fullName>
    </alternativeName>
</protein>
<evidence type="ECO:0000256" key="7">
    <source>
        <dbReference type="ARBA" id="ARBA00022989"/>
    </source>
</evidence>
<feature type="transmembrane region" description="Helical" evidence="10">
    <location>
        <begin position="423"/>
        <end position="443"/>
    </location>
</feature>
<feature type="domain" description="G" evidence="11">
    <location>
        <begin position="31"/>
        <end position="101"/>
    </location>
</feature>
<reference evidence="13" key="1">
    <citation type="journal article" date="2020" name="New Phytol.">
        <title>Comparative genomics reveals dynamic genome evolution in host specialist ectomycorrhizal fungi.</title>
        <authorList>
            <person name="Lofgren L.A."/>
            <person name="Nguyen N.H."/>
            <person name="Vilgalys R."/>
            <person name="Ruytinx J."/>
            <person name="Liao H.L."/>
            <person name="Branco S."/>
            <person name="Kuo A."/>
            <person name="LaButti K."/>
            <person name="Lipzen A."/>
            <person name="Andreopoulos W."/>
            <person name="Pangilinan J."/>
            <person name="Riley R."/>
            <person name="Hundley H."/>
            <person name="Na H."/>
            <person name="Barry K."/>
            <person name="Grigoriev I.V."/>
            <person name="Stajich J.E."/>
            <person name="Kennedy P.G."/>
        </authorList>
    </citation>
    <scope>NUCLEOTIDE SEQUENCE</scope>
    <source>
        <strain evidence="13">DOB743</strain>
    </source>
</reference>
<dbReference type="Pfam" id="PF09335">
    <property type="entry name" value="VTT_dom"/>
    <property type="match status" value="1"/>
</dbReference>
<feature type="transmembrane region" description="Helical" evidence="10">
    <location>
        <begin position="320"/>
        <end position="338"/>
    </location>
</feature>
<gene>
    <name evidence="13" type="ORF">EV702DRAFT_91205</name>
</gene>
<name>A0A9P7CW50_9AGAM</name>
<evidence type="ECO:0000256" key="2">
    <source>
        <dbReference type="ARBA" id="ARBA00004653"/>
    </source>
</evidence>
<keyword evidence="14" id="KW-1185">Reference proteome</keyword>
<dbReference type="SUPFAM" id="SSF52540">
    <property type="entry name" value="P-loop containing nucleoside triphosphate hydrolases"/>
    <property type="match status" value="1"/>
</dbReference>
<dbReference type="Gene3D" id="3.40.50.300">
    <property type="entry name" value="P-loop containing nucleotide triphosphate hydrolases"/>
    <property type="match status" value="1"/>
</dbReference>
<dbReference type="InterPro" id="IPR051076">
    <property type="entry name" value="Golgi_membrane_TVP38/TMEM64"/>
</dbReference>
<comment type="function">
    <text evidence="1">Golgi membrane protein involved in vesicular trafficking and spindle migration.</text>
</comment>
<dbReference type="PANTHER" id="PTHR47549:SF2">
    <property type="entry name" value="GOLGI APPARATUS MEMBRANE PROTEIN TVP38"/>
    <property type="match status" value="1"/>
</dbReference>
<comment type="caution">
    <text evidence="13">The sequence shown here is derived from an EMBL/GenBank/DDBJ whole genome shotgun (WGS) entry which is preliminary data.</text>
</comment>
<dbReference type="Pfam" id="PF01926">
    <property type="entry name" value="MMR_HSR1"/>
    <property type="match status" value="1"/>
</dbReference>
<dbReference type="Proteomes" id="UP000714275">
    <property type="component" value="Unassembled WGS sequence"/>
</dbReference>
<dbReference type="InterPro" id="IPR032816">
    <property type="entry name" value="VTT_dom"/>
</dbReference>
<comment type="similarity">
    <text evidence="3">Belongs to the TVP38/TMEM64 family.</text>
</comment>
<dbReference type="InterPro" id="IPR027417">
    <property type="entry name" value="P-loop_NTPase"/>
</dbReference>
<feature type="transmembrane region" description="Helical" evidence="10">
    <location>
        <begin position="470"/>
        <end position="490"/>
    </location>
</feature>
<evidence type="ECO:0000313" key="13">
    <source>
        <dbReference type="EMBL" id="KAG1764886.1"/>
    </source>
</evidence>
<keyword evidence="9 10" id="KW-0472">Membrane</keyword>
<comment type="subcellular location">
    <subcellularLocation>
        <location evidence="2">Golgi apparatus membrane</location>
        <topology evidence="2">Multi-pass membrane protein</topology>
    </subcellularLocation>
</comment>
<keyword evidence="6 10" id="KW-0812">Transmembrane</keyword>
<dbReference type="OrthoDB" id="166803at2759"/>
<dbReference type="GO" id="GO:0005525">
    <property type="term" value="F:GTP binding"/>
    <property type="evidence" value="ECO:0007669"/>
    <property type="project" value="InterPro"/>
</dbReference>
<organism evidence="13 14">
    <name type="scientific">Suillus placidus</name>
    <dbReference type="NCBI Taxonomy" id="48579"/>
    <lineage>
        <taxon>Eukaryota</taxon>
        <taxon>Fungi</taxon>
        <taxon>Dikarya</taxon>
        <taxon>Basidiomycota</taxon>
        <taxon>Agaricomycotina</taxon>
        <taxon>Agaricomycetes</taxon>
        <taxon>Agaricomycetidae</taxon>
        <taxon>Boletales</taxon>
        <taxon>Suillineae</taxon>
        <taxon>Suillaceae</taxon>
        <taxon>Suillus</taxon>
    </lineage>
</organism>
<evidence type="ECO:0000313" key="14">
    <source>
        <dbReference type="Proteomes" id="UP000714275"/>
    </source>
</evidence>
<feature type="domain" description="VTT" evidence="12">
    <location>
        <begin position="340"/>
        <end position="454"/>
    </location>
</feature>
<keyword evidence="8" id="KW-0333">Golgi apparatus</keyword>
<feature type="transmembrane region" description="Helical" evidence="10">
    <location>
        <begin position="345"/>
        <end position="366"/>
    </location>
</feature>
<dbReference type="InterPro" id="IPR006073">
    <property type="entry name" value="GTP-bd"/>
</dbReference>
<evidence type="ECO:0000256" key="8">
    <source>
        <dbReference type="ARBA" id="ARBA00023034"/>
    </source>
</evidence>
<dbReference type="EMBL" id="JABBWD010000117">
    <property type="protein sequence ID" value="KAG1764886.1"/>
    <property type="molecule type" value="Genomic_DNA"/>
</dbReference>
<accession>A0A9P7CW50</accession>
<evidence type="ECO:0000256" key="10">
    <source>
        <dbReference type="SAM" id="Phobius"/>
    </source>
</evidence>
<evidence type="ECO:0000256" key="5">
    <source>
        <dbReference type="ARBA" id="ARBA00020673"/>
    </source>
</evidence>
<dbReference type="AlphaFoldDB" id="A0A9P7CW50"/>
<dbReference type="PANTHER" id="PTHR47549">
    <property type="entry name" value="GOLGI APPARATUS MEMBRANE PROTEIN TVP38-RELATED"/>
    <property type="match status" value="1"/>
</dbReference>
<evidence type="ECO:0000256" key="6">
    <source>
        <dbReference type="ARBA" id="ARBA00022692"/>
    </source>
</evidence>
<evidence type="ECO:0000256" key="1">
    <source>
        <dbReference type="ARBA" id="ARBA00002978"/>
    </source>
</evidence>
<evidence type="ECO:0000256" key="4">
    <source>
        <dbReference type="ARBA" id="ARBA00013533"/>
    </source>
</evidence>
<evidence type="ECO:0000259" key="11">
    <source>
        <dbReference type="Pfam" id="PF01926"/>
    </source>
</evidence>
<keyword evidence="7 10" id="KW-1133">Transmembrane helix</keyword>
<proteinExistence type="inferred from homology"/>
<evidence type="ECO:0000256" key="9">
    <source>
        <dbReference type="ARBA" id="ARBA00023136"/>
    </source>
</evidence>
<sequence length="632" mass="69218">MKLKRHAEESQSEPVSGNVAFQASDDEVQNIVIFGTTGSGKSSLINILLESEEAPASNDAIGCTATNEGYPFSIDDRKYRIWDTPGLNEGSEGLVPAKVALKNLKSFVKELMRDKNRVPLFILCIEGSLDVKAQLRHYDSLKSTIGAAPFSIIVTGMDRCSSSPWSKWWDEHGKVLQSFSVASVDHACVCTLLDDDELAGSREEVIELIRRATLHPSCKSMPVRIQRDNEATHGRCDTDPLIPGRQPRLPSSSLSEGGFERTFFDWKGLFAWNQPWTRRRIVTCVCLVAIIVLGSLFVFFHKQIVRALQPAVEHIHDSKFGWLIVIAMFFVISFPPLFGHEILTILCGLVWGARVGFAITAAGTLIGEVANFYTFKHFCQARGDKLQKDSIMYAALCEVVRERGFKVALVARYSAIPGHLTTAIFSVCGMGIFAFMLAAVLSLPKQFITVYIGVMLESDPNSSATSISRIIGDVVGAITLLVTVAAMWYINKAVSKVKPQVIQERQTSRYHDVSATSPGGMFSADDSCEDSSAFDDMSDDARDDMSCVALNNESHPEDARGYAGSMPLTRTPTLPCMPDTAEGQSYRLNTLPYDPFHGPLDATIGYETMTSCVTRASSVSSVARTGGPSAEK</sequence>
<evidence type="ECO:0000259" key="12">
    <source>
        <dbReference type="Pfam" id="PF09335"/>
    </source>
</evidence>
<dbReference type="CDD" id="cd00882">
    <property type="entry name" value="Ras_like_GTPase"/>
    <property type="match status" value="1"/>
</dbReference>
<dbReference type="GO" id="GO:0000139">
    <property type="term" value="C:Golgi membrane"/>
    <property type="evidence" value="ECO:0007669"/>
    <property type="project" value="UniProtKB-SubCell"/>
</dbReference>
<feature type="transmembrane region" description="Helical" evidence="10">
    <location>
        <begin position="281"/>
        <end position="300"/>
    </location>
</feature>
<evidence type="ECO:0000256" key="3">
    <source>
        <dbReference type="ARBA" id="ARBA00008640"/>
    </source>
</evidence>